<keyword evidence="1" id="KW-0472">Membrane</keyword>
<keyword evidence="1" id="KW-1133">Transmembrane helix</keyword>
<proteinExistence type="predicted"/>
<evidence type="ECO:0000313" key="3">
    <source>
        <dbReference type="Proteomes" id="UP000295357"/>
    </source>
</evidence>
<name>A0A4R6N9M6_9BURK</name>
<dbReference type="AlphaFoldDB" id="A0A4R6N9M6"/>
<keyword evidence="3" id="KW-1185">Reference proteome</keyword>
<evidence type="ECO:0008006" key="4">
    <source>
        <dbReference type="Google" id="ProtNLM"/>
    </source>
</evidence>
<dbReference type="OrthoDB" id="6197657at2"/>
<dbReference type="Proteomes" id="UP000295357">
    <property type="component" value="Unassembled WGS sequence"/>
</dbReference>
<evidence type="ECO:0000313" key="2">
    <source>
        <dbReference type="EMBL" id="TDP11839.1"/>
    </source>
</evidence>
<organism evidence="2 3">
    <name type="scientific">Roseateles asaccharophilus</name>
    <dbReference type="NCBI Taxonomy" id="582607"/>
    <lineage>
        <taxon>Bacteria</taxon>
        <taxon>Pseudomonadati</taxon>
        <taxon>Pseudomonadota</taxon>
        <taxon>Betaproteobacteria</taxon>
        <taxon>Burkholderiales</taxon>
        <taxon>Sphaerotilaceae</taxon>
        <taxon>Roseateles</taxon>
    </lineage>
</organism>
<dbReference type="EMBL" id="SNXE01000002">
    <property type="protein sequence ID" value="TDP11839.1"/>
    <property type="molecule type" value="Genomic_DNA"/>
</dbReference>
<feature type="transmembrane region" description="Helical" evidence="1">
    <location>
        <begin position="58"/>
        <end position="80"/>
    </location>
</feature>
<feature type="transmembrane region" description="Helical" evidence="1">
    <location>
        <begin position="16"/>
        <end position="38"/>
    </location>
</feature>
<comment type="caution">
    <text evidence="2">The sequence shown here is derived from an EMBL/GenBank/DDBJ whole genome shotgun (WGS) entry which is preliminary data.</text>
</comment>
<reference evidence="2 3" key="1">
    <citation type="submission" date="2019-03" db="EMBL/GenBank/DDBJ databases">
        <title>Genomic Encyclopedia of Type Strains, Phase IV (KMG-IV): sequencing the most valuable type-strain genomes for metagenomic binning, comparative biology and taxonomic classification.</title>
        <authorList>
            <person name="Goeker M."/>
        </authorList>
    </citation>
    <scope>NUCLEOTIDE SEQUENCE [LARGE SCALE GENOMIC DNA]</scope>
    <source>
        <strain evidence="2 3">DSM 25082</strain>
    </source>
</reference>
<protein>
    <recommendedName>
        <fullName evidence="4">Transmembrane protein</fullName>
    </recommendedName>
</protein>
<sequence length="82" mass="8897">MDAASSQPVTRRSRRLMAALWPSFLMAAVLEGLVFSLLDPELLDARLSHMGLSPLALYSLAFLCFWAVTSLASGLSLLLAED</sequence>
<evidence type="ECO:0000256" key="1">
    <source>
        <dbReference type="SAM" id="Phobius"/>
    </source>
</evidence>
<gene>
    <name evidence="2" type="ORF">DFR39_102222</name>
</gene>
<keyword evidence="1" id="KW-0812">Transmembrane</keyword>
<dbReference type="RefSeq" id="WP_133602609.1">
    <property type="nucleotide sequence ID" value="NZ_JAUFPJ010000002.1"/>
</dbReference>
<accession>A0A4R6N9M6</accession>